<sequence>LQNEAATLLVPDYLTIIQSNHPFAQAVDYPFIMGR</sequence>
<name>X1MKV4_9ZZZZ</name>
<organism evidence="1">
    <name type="scientific">marine sediment metagenome</name>
    <dbReference type="NCBI Taxonomy" id="412755"/>
    <lineage>
        <taxon>unclassified sequences</taxon>
        <taxon>metagenomes</taxon>
        <taxon>ecological metagenomes</taxon>
    </lineage>
</organism>
<evidence type="ECO:0000313" key="1">
    <source>
        <dbReference type="EMBL" id="GAI31923.1"/>
    </source>
</evidence>
<protein>
    <submittedName>
        <fullName evidence="1">Uncharacterized protein</fullName>
    </submittedName>
</protein>
<dbReference type="EMBL" id="BARV01015612">
    <property type="protein sequence ID" value="GAI31923.1"/>
    <property type="molecule type" value="Genomic_DNA"/>
</dbReference>
<comment type="caution">
    <text evidence="1">The sequence shown here is derived from an EMBL/GenBank/DDBJ whole genome shotgun (WGS) entry which is preliminary data.</text>
</comment>
<feature type="non-terminal residue" evidence="1">
    <location>
        <position position="1"/>
    </location>
</feature>
<proteinExistence type="predicted"/>
<gene>
    <name evidence="1" type="ORF">S06H3_26962</name>
</gene>
<reference evidence="1" key="1">
    <citation type="journal article" date="2014" name="Front. Microbiol.">
        <title>High frequency of phylogenetically diverse reductive dehalogenase-homologous genes in deep subseafloor sedimentary metagenomes.</title>
        <authorList>
            <person name="Kawai M."/>
            <person name="Futagami T."/>
            <person name="Toyoda A."/>
            <person name="Takaki Y."/>
            <person name="Nishi S."/>
            <person name="Hori S."/>
            <person name="Arai W."/>
            <person name="Tsubouchi T."/>
            <person name="Morono Y."/>
            <person name="Uchiyama I."/>
            <person name="Ito T."/>
            <person name="Fujiyama A."/>
            <person name="Inagaki F."/>
            <person name="Takami H."/>
        </authorList>
    </citation>
    <scope>NUCLEOTIDE SEQUENCE</scope>
    <source>
        <strain evidence="1">Expedition CK06-06</strain>
    </source>
</reference>
<accession>X1MKV4</accession>
<dbReference type="AlphaFoldDB" id="X1MKV4"/>